<sequence>MNPDKITTGISGTQSPPIEDAEPMGASSIRGGNAGGVPDREQRAQYFDDTEREKTTSKSLASEPHAPAKGTNLWESAPSSSEAMRKLNSEQKQAHDLEQ</sequence>
<dbReference type="OrthoDB" id="3143642at2759"/>
<evidence type="ECO:0000256" key="1">
    <source>
        <dbReference type="SAM" id="MobiDB-lite"/>
    </source>
</evidence>
<accession>A0A4Y9YNU5</accession>
<feature type="compositionally biased region" description="Polar residues" evidence="1">
    <location>
        <begin position="73"/>
        <end position="82"/>
    </location>
</feature>
<dbReference type="Proteomes" id="UP000298327">
    <property type="component" value="Unassembled WGS sequence"/>
</dbReference>
<reference evidence="2 3" key="1">
    <citation type="submission" date="2019-02" db="EMBL/GenBank/DDBJ databases">
        <title>Genome sequencing of the rare red list fungi Dentipellis fragilis.</title>
        <authorList>
            <person name="Buettner E."/>
            <person name="Kellner H."/>
        </authorList>
    </citation>
    <scope>NUCLEOTIDE SEQUENCE [LARGE SCALE GENOMIC DNA]</scope>
    <source>
        <strain evidence="2 3">DSM 105465</strain>
    </source>
</reference>
<gene>
    <name evidence="2" type="ORF">EVG20_g6357</name>
</gene>
<evidence type="ECO:0000313" key="3">
    <source>
        <dbReference type="Proteomes" id="UP000298327"/>
    </source>
</evidence>
<feature type="region of interest" description="Disordered" evidence="1">
    <location>
        <begin position="1"/>
        <end position="99"/>
    </location>
</feature>
<dbReference type="AlphaFoldDB" id="A0A4Y9YNU5"/>
<dbReference type="EMBL" id="SEOQ01000421">
    <property type="protein sequence ID" value="TFY63327.1"/>
    <property type="molecule type" value="Genomic_DNA"/>
</dbReference>
<protein>
    <submittedName>
        <fullName evidence="2">Uncharacterized protein</fullName>
    </submittedName>
</protein>
<proteinExistence type="predicted"/>
<keyword evidence="3" id="KW-1185">Reference proteome</keyword>
<evidence type="ECO:0000313" key="2">
    <source>
        <dbReference type="EMBL" id="TFY63327.1"/>
    </source>
</evidence>
<organism evidence="2 3">
    <name type="scientific">Dentipellis fragilis</name>
    <dbReference type="NCBI Taxonomy" id="205917"/>
    <lineage>
        <taxon>Eukaryota</taxon>
        <taxon>Fungi</taxon>
        <taxon>Dikarya</taxon>
        <taxon>Basidiomycota</taxon>
        <taxon>Agaricomycotina</taxon>
        <taxon>Agaricomycetes</taxon>
        <taxon>Russulales</taxon>
        <taxon>Hericiaceae</taxon>
        <taxon>Dentipellis</taxon>
    </lineage>
</organism>
<name>A0A4Y9YNU5_9AGAM</name>
<comment type="caution">
    <text evidence="2">The sequence shown here is derived from an EMBL/GenBank/DDBJ whole genome shotgun (WGS) entry which is preliminary data.</text>
</comment>
<feature type="compositionally biased region" description="Basic and acidic residues" evidence="1">
    <location>
        <begin position="83"/>
        <end position="99"/>
    </location>
</feature>